<feature type="domain" description="SLH" evidence="5">
    <location>
        <begin position="2330"/>
        <end position="2390"/>
    </location>
</feature>
<dbReference type="PANTHER" id="PTHR43308:SF5">
    <property type="entry name" value="S-LAYER PROTEIN _ PEPTIDOGLYCAN ENDO-BETA-N-ACETYLGLUCOSAMINIDASE"/>
    <property type="match status" value="1"/>
</dbReference>
<dbReference type="InterPro" id="IPR058667">
    <property type="entry name" value="DUF6242_C"/>
</dbReference>
<gene>
    <name evidence="6" type="ORF">I8J30_26360</name>
</gene>
<dbReference type="PROSITE" id="PS51272">
    <property type="entry name" value="SLH"/>
    <property type="match status" value="3"/>
</dbReference>
<evidence type="ECO:0000256" key="4">
    <source>
        <dbReference type="ARBA" id="ARBA00023326"/>
    </source>
</evidence>
<dbReference type="Gene3D" id="2.60.40.10">
    <property type="entry name" value="Immunoglobulins"/>
    <property type="match status" value="4"/>
</dbReference>
<evidence type="ECO:0000313" key="7">
    <source>
        <dbReference type="Proteomes" id="UP000673394"/>
    </source>
</evidence>
<protein>
    <submittedName>
        <fullName evidence="6">S-layer homology domain-containing protein</fullName>
    </submittedName>
</protein>
<proteinExistence type="predicted"/>
<feature type="domain" description="SLH" evidence="5">
    <location>
        <begin position="2391"/>
        <end position="2454"/>
    </location>
</feature>
<dbReference type="NCBIfam" id="NF033510">
    <property type="entry name" value="Ca_tandemer"/>
    <property type="match status" value="3"/>
</dbReference>
<dbReference type="InterPro" id="IPR051465">
    <property type="entry name" value="Cell_Envelope_Struct_Comp"/>
</dbReference>
<dbReference type="InterPro" id="IPR001119">
    <property type="entry name" value="SLH_dom"/>
</dbReference>
<keyword evidence="1" id="KW-0732">Signal</keyword>
<reference evidence="6 7" key="1">
    <citation type="submission" date="2021-04" db="EMBL/GenBank/DDBJ databases">
        <title>Paenibacillus sp. DLE-14 whole genome sequence.</title>
        <authorList>
            <person name="Ham Y.J."/>
        </authorList>
    </citation>
    <scope>NUCLEOTIDE SEQUENCE [LARGE SCALE GENOMIC DNA]</scope>
    <source>
        <strain evidence="6 7">DLE-14</strain>
    </source>
</reference>
<name>A0ABS5CK28_9BACL</name>
<dbReference type="Pfam" id="PF17936">
    <property type="entry name" value="Big_6"/>
    <property type="match status" value="3"/>
</dbReference>
<dbReference type="PANTHER" id="PTHR43308">
    <property type="entry name" value="OUTER MEMBRANE PROTEIN ALPHA-RELATED"/>
    <property type="match status" value="1"/>
</dbReference>
<keyword evidence="2" id="KW-0136">Cellulose degradation</keyword>
<keyword evidence="3" id="KW-0119">Carbohydrate metabolism</keyword>
<evidence type="ECO:0000256" key="1">
    <source>
        <dbReference type="ARBA" id="ARBA00022729"/>
    </source>
</evidence>
<keyword evidence="4" id="KW-0624">Polysaccharide degradation</keyword>
<keyword evidence="7" id="KW-1185">Reference proteome</keyword>
<sequence>MRGKVSKFVIMFICFMLVFGVFFQQKSFVSAASSGALTSAIPNEPITGAAYGNGVYVAVGYYGKILTSANGLDWQIAADKTRLDVTYTGVAFGDNVFVAVGYDGTIMTSANGAVWTQRDSTVTNTIARVAYVTGINKFFAVTKAGTLLTSSDGVTWTSASVGTSKDLTSIAFNGTAIVIGDSGGYVHTSTNGTGWTHTKLPSTFFINSVLGLNNRFYANDALGASYTSTDGYTWTAASIAGQVFGGLYDGSKYYLFGYDGTSYGAVFTSDKANGVSFSKQGVQTTTMTAQNGFYANGVYMQLGNDGIVVSTNGTAWNYAYGGVVSSVLYNGTEYIAVGKHGNDGFIKTSADFVNWTPVTLPLRVPALTSIATGLGKYVVVSDSPGTVLTSTNGTTWNVNAPAVSEYGLTSVAFANAVFVAVDEIGSVYKLANGSTSWTLERSDSVDYNALRFVAFDGSGFYAAGDSGVLLQSDYTGSNWQNVQAAPIVFTFDKKSSNQTDVPITLTGTLRNISVSNYSSALVEGTDYSVSGTTVTVKKSFLAKLPLGWQTIALHVSNGPFKRVAVNVVNTASSLAQVTGVQLNPNGNASWGSVAGAVSYEAQLYRNGSVWGSAVSVAAGSTNTNFLAAMLAAGAGNYTVKVKAIGDTVNYKDGAQSAASGAVTIYKAPAEDGTANKEGTTQRADFTIIVTAQNGTKATAKVGGVNVLQTGSEVTVSSGKATLPIEIDSLSEGDNAIVIVLQDPSGNINSQELSVRVTKDTTAPITATEDGTADKAGTTQTANFNIAVNAETGAAVTAKVGGANVLQTGVSVLAAGGKATLPIDLTKLTEGANNIAIVVTDPVGNVSDALTVSVTKDTISAANAALAITYGGSDSAASVTQSVTLPTTGMNGTTVSWSSSVPATIGTTGVVTRPAYGAGDATVTLTATISIGGISQTKTFELTVLEQAPTDAQAVDAATTVLEVGYGGGDSAASVTQSVTLPTAGLLGTTVTWSSSDASVIGATGVVTRPIYGAGDATVTLTATIARGGVSQTKTFILTVQKMAQTDAEAVSEAKSALEVGYGGTDTSASVTEAVTLTATGLSGTTVSWSSDDTAIDAATGAVTRPAYGSGDATVTLTATIKKNAVSETKTFTLTVLELAQTDEQAVSAAKTALVVGYNGSDTAASVTQAVTLPGTGLNGVTITWSSDDTSVDATTGAVTRPAFATGDVTVTLTATIKKNAASETKTFTLTVTKLAQTDEEAVSADKLALEVGYGGGDTATSVTQAVTLPATGLNGTTVTWSSDNVAIDAATGIVTRPAYGSGDATVTLTATIKKNAVSETKTFTLTVLELAQTDAQAVDATKADLEVGYGGSDTAASVTQAVTLPATGLNGVTVTWSSDDEAINASTGAVTRPAYGSGDATVTLTATIKKNAVSETKTFTLTVTKLAQTDAEAVSADKLTLEVGYDGSDTAASVTQAITLPTTGLSGTTVTWSSDDVAINASTGAVTRPAYASGDATVTLTATIKKNAASETKTFTLTVTKLAQTDAEAVSADKLALEVGYDGSDSATSVTQAVTLPATGLNGTTVTWSSDDTVINAATGAVTRPAYASGDATVTLTATIKKNAASETKTFTLTVTKLAQTDEEAVSADKLALEVGYGASDSATSVTQTVTLPATGLNGTTVTWSSDDTVINAATGAVTRPAYGSGDATVTLTATIKKNAASETKTFTLTVKELAQTDAQAVSAAKSLLAITYGGSDSATSVTQSVTLPATGLNGATVTWSSDNAAIDAATGAVTRPAYGSGDATVTLTATIKKNAAIETKTFTLTVPQLAQTDEQAVSAAKSLLAITYGGSDSATSVTQAVTLPATGLNGVTVTWSSDNAAIDAATGTVTRPAYGSGDAPVTLTATIKKNAAIETKTFTLSVIQLDEVIPPDVTPPAAPTVNAVDSDDLVITGTAEAGSTVTVKAGGTTLGSAIAIGGTFSITLTSALPTATELEVTATDAASNVSPATLITVTEATVVTPPDVTPPAAPTVNAVDSDDLVITGTAEAGSTVTVKAGGTTLGSAVAIGGTFSITLTAALPTATELEVTATDAASNVSPATLITVTEATVVTPPDVTPPAAPTVSAVDSDDLVITGTAEAGSTVTVKAGGTTLGSAVATGGTFSITLTAALPAATQLEVTATDAASNVSAATLITVTAASTGTPTTPSTPSDNPVTSTDGTLALPAGQSGKVSFEDAVTISIPAGSTTNDLKLTIDKVLNTENLVSDEDVIASPVFEILKNFSENFSKSITLTFAFNPTKLSGEGKVAVFYYDEVKKEWVKVGGVQINANHISVEVNHFTKYAVFVENPTPTIHFSDITGHWAEPNIKKAASSGIVKGYQDGTFKPGKTVTRAEFAVMLMNVLKPQGEGAQLTFTDTAKIGTWAKQAVAQAVQAGIIKGYADGSFRPNEEITRAEMAAMIAIATGTPIKEVAATDFADDKDIPEWAKAGVAFVKQAGIVQGKGDNQFVPRDHATRAEAVTVLLNLLAQMNK</sequence>
<dbReference type="InterPro" id="IPR005102">
    <property type="entry name" value="Carbo-bd_X2"/>
</dbReference>
<evidence type="ECO:0000259" key="5">
    <source>
        <dbReference type="PROSITE" id="PS51272"/>
    </source>
</evidence>
<organism evidence="6 7">
    <name type="scientific">Paenibacillus lignilyticus</name>
    <dbReference type="NCBI Taxonomy" id="1172615"/>
    <lineage>
        <taxon>Bacteria</taxon>
        <taxon>Bacillati</taxon>
        <taxon>Bacillota</taxon>
        <taxon>Bacilli</taxon>
        <taxon>Bacillales</taxon>
        <taxon>Paenibacillaceae</taxon>
        <taxon>Paenibacillus</taxon>
    </lineage>
</organism>
<dbReference type="InterPro" id="IPR014756">
    <property type="entry name" value="Ig_E-set"/>
</dbReference>
<dbReference type="InterPro" id="IPR041498">
    <property type="entry name" value="Big_6"/>
</dbReference>
<evidence type="ECO:0000256" key="2">
    <source>
        <dbReference type="ARBA" id="ARBA00023001"/>
    </source>
</evidence>
<dbReference type="SUPFAM" id="SSF81296">
    <property type="entry name" value="E set domains"/>
    <property type="match status" value="1"/>
</dbReference>
<dbReference type="RefSeq" id="WP_210663237.1">
    <property type="nucleotide sequence ID" value="NZ_JAGKSP010000016.1"/>
</dbReference>
<feature type="domain" description="SLH" evidence="5">
    <location>
        <begin position="2456"/>
        <end position="2511"/>
    </location>
</feature>
<dbReference type="EMBL" id="JAGKSP010000016">
    <property type="protein sequence ID" value="MBP3966231.1"/>
    <property type="molecule type" value="Genomic_DNA"/>
</dbReference>
<comment type="caution">
    <text evidence="6">The sequence shown here is derived from an EMBL/GenBank/DDBJ whole genome shotgun (WGS) entry which is preliminary data.</text>
</comment>
<dbReference type="Pfam" id="PF25852">
    <property type="entry name" value="DUF6242_C"/>
    <property type="match status" value="1"/>
</dbReference>
<evidence type="ECO:0000313" key="6">
    <source>
        <dbReference type="EMBL" id="MBP3966231.1"/>
    </source>
</evidence>
<dbReference type="Pfam" id="PF03442">
    <property type="entry name" value="CBM_X2"/>
    <property type="match status" value="1"/>
</dbReference>
<dbReference type="InterPro" id="IPR046780">
    <property type="entry name" value="aBig_2"/>
</dbReference>
<accession>A0ABS5CK28</accession>
<dbReference type="Proteomes" id="UP000673394">
    <property type="component" value="Unassembled WGS sequence"/>
</dbReference>
<evidence type="ECO:0000256" key="3">
    <source>
        <dbReference type="ARBA" id="ARBA00023277"/>
    </source>
</evidence>
<dbReference type="SUPFAM" id="SSF110296">
    <property type="entry name" value="Oligoxyloglucan reducing end-specific cellobiohydrolase"/>
    <property type="match status" value="2"/>
</dbReference>
<dbReference type="Pfam" id="PF00395">
    <property type="entry name" value="SLH"/>
    <property type="match status" value="3"/>
</dbReference>
<dbReference type="Pfam" id="PF20578">
    <property type="entry name" value="aBig_2"/>
    <property type="match status" value="11"/>
</dbReference>
<dbReference type="InterPro" id="IPR013783">
    <property type="entry name" value="Ig-like_fold"/>
</dbReference>